<gene>
    <name evidence="1" type="ORF">T310_9837</name>
</gene>
<evidence type="ECO:0000313" key="1">
    <source>
        <dbReference type="EMBL" id="KKA16570.1"/>
    </source>
</evidence>
<dbReference type="Proteomes" id="UP000053958">
    <property type="component" value="Unassembled WGS sequence"/>
</dbReference>
<sequence length="158" mass="17820">MVETREEMGREGEIERTLWEKFWGRLTRQDRMDILVDGSGTRYAEDDHLTRSTCTAEFTSDSDSNSNSLIKIVVVAGICAPNSFDSHEGEMTAVSDPIRRHNLNGGLILIRRLKLINHHACLLSPSPNRVKESQRQFAEAYKNNWIATDSIMAGARGK</sequence>
<proteinExistence type="predicted"/>
<evidence type="ECO:0000313" key="2">
    <source>
        <dbReference type="Proteomes" id="UP000053958"/>
    </source>
</evidence>
<dbReference type="EMBL" id="LASV01000752">
    <property type="protein sequence ID" value="KKA16570.1"/>
    <property type="molecule type" value="Genomic_DNA"/>
</dbReference>
<keyword evidence="2" id="KW-1185">Reference proteome</keyword>
<organism evidence="1 2">
    <name type="scientific">Rasamsonia emersonii (strain ATCC 16479 / CBS 393.64 / IMI 116815)</name>
    <dbReference type="NCBI Taxonomy" id="1408163"/>
    <lineage>
        <taxon>Eukaryota</taxon>
        <taxon>Fungi</taxon>
        <taxon>Dikarya</taxon>
        <taxon>Ascomycota</taxon>
        <taxon>Pezizomycotina</taxon>
        <taxon>Eurotiomycetes</taxon>
        <taxon>Eurotiomycetidae</taxon>
        <taxon>Eurotiales</taxon>
        <taxon>Trichocomaceae</taxon>
        <taxon>Rasamsonia</taxon>
    </lineage>
</organism>
<accession>A0A0F4YEJ1</accession>
<dbReference type="GeneID" id="25321759"/>
<protein>
    <submittedName>
        <fullName evidence="1">Uncharacterized protein</fullName>
    </submittedName>
</protein>
<dbReference type="AlphaFoldDB" id="A0A0F4YEJ1"/>
<reference evidence="1 2" key="1">
    <citation type="submission" date="2015-04" db="EMBL/GenBank/DDBJ databases">
        <authorList>
            <person name="Heijne W.H."/>
            <person name="Fedorova N.D."/>
            <person name="Nierman W.C."/>
            <person name="Vollebregt A.W."/>
            <person name="Zhao Z."/>
            <person name="Wu L."/>
            <person name="Kumar M."/>
            <person name="Stam H."/>
            <person name="van den Berg M.A."/>
            <person name="Pel H.J."/>
        </authorList>
    </citation>
    <scope>NUCLEOTIDE SEQUENCE [LARGE SCALE GENOMIC DNA]</scope>
    <source>
        <strain evidence="1 2">CBS 393.64</strain>
    </source>
</reference>
<comment type="caution">
    <text evidence="1">The sequence shown here is derived from an EMBL/GenBank/DDBJ whole genome shotgun (WGS) entry which is preliminary data.</text>
</comment>
<dbReference type="RefSeq" id="XP_013323182.1">
    <property type="nucleotide sequence ID" value="XM_013467728.1"/>
</dbReference>
<name>A0A0F4YEJ1_RASE3</name>